<dbReference type="GO" id="GO:0045597">
    <property type="term" value="P:positive regulation of cell differentiation"/>
    <property type="evidence" value="ECO:0007669"/>
    <property type="project" value="TreeGrafter"/>
</dbReference>
<dbReference type="Proteomes" id="UP000261580">
    <property type="component" value="Unassembled WGS sequence"/>
</dbReference>
<dbReference type="Bgee" id="ENSNBRG00000007936">
    <property type="expression patterns" value="Expressed in zone of skin and 4 other cell types or tissues"/>
</dbReference>
<accession>A0A3Q4GU07</accession>
<comment type="caution">
    <text evidence="11">Lacks conserved residue(s) required for the propagation of feature annotation.</text>
</comment>
<keyword evidence="5" id="KW-0732">Signal</keyword>
<evidence type="ECO:0000256" key="7">
    <source>
        <dbReference type="ARBA" id="ARBA00023183"/>
    </source>
</evidence>
<evidence type="ECO:0000256" key="10">
    <source>
        <dbReference type="ARBA" id="ARBA00042351"/>
    </source>
</evidence>
<dbReference type="SUPFAM" id="SSF57184">
    <property type="entry name" value="Growth factor receptor domain"/>
    <property type="match status" value="1"/>
</dbReference>
<dbReference type="InterPro" id="IPR006208">
    <property type="entry name" value="Glyco_hormone_CN"/>
</dbReference>
<dbReference type="SUPFAM" id="SSF82895">
    <property type="entry name" value="TSP-1 type 1 repeat"/>
    <property type="match status" value="1"/>
</dbReference>
<organism evidence="15 16">
    <name type="scientific">Neolamprologus brichardi</name>
    <name type="common">Fairy cichlid</name>
    <name type="synonym">Lamprologus brichardi</name>
    <dbReference type="NCBI Taxonomy" id="32507"/>
    <lineage>
        <taxon>Eukaryota</taxon>
        <taxon>Metazoa</taxon>
        <taxon>Chordata</taxon>
        <taxon>Craniata</taxon>
        <taxon>Vertebrata</taxon>
        <taxon>Euteleostomi</taxon>
        <taxon>Actinopterygii</taxon>
        <taxon>Neopterygii</taxon>
        <taxon>Teleostei</taxon>
        <taxon>Neoteleostei</taxon>
        <taxon>Acanthomorphata</taxon>
        <taxon>Ovalentaria</taxon>
        <taxon>Cichlomorphae</taxon>
        <taxon>Cichliformes</taxon>
        <taxon>Cichlidae</taxon>
        <taxon>African cichlids</taxon>
        <taxon>Pseudocrenilabrinae</taxon>
        <taxon>Lamprologini</taxon>
        <taxon>Neolamprologus</taxon>
    </lineage>
</organism>
<keyword evidence="7" id="KW-0340">Growth factor binding</keyword>
<evidence type="ECO:0000256" key="3">
    <source>
        <dbReference type="ARBA" id="ARBA00022525"/>
    </source>
</evidence>
<dbReference type="GO" id="GO:0005615">
    <property type="term" value="C:extracellular space"/>
    <property type="evidence" value="ECO:0007669"/>
    <property type="project" value="TreeGrafter"/>
</dbReference>
<dbReference type="InterPro" id="IPR043973">
    <property type="entry name" value="TSP1_CCN"/>
</dbReference>
<dbReference type="GO" id="GO:0031012">
    <property type="term" value="C:extracellular matrix"/>
    <property type="evidence" value="ECO:0007669"/>
    <property type="project" value="TreeGrafter"/>
</dbReference>
<keyword evidence="3" id="KW-0964">Secreted</keyword>
<keyword evidence="4" id="KW-0597">Phosphoprotein</keyword>
<feature type="domain" description="CTCK" evidence="12">
    <location>
        <begin position="308"/>
        <end position="383"/>
    </location>
</feature>
<evidence type="ECO:0000313" key="15">
    <source>
        <dbReference type="Ensembl" id="ENSNBRP00000010648.1"/>
    </source>
</evidence>
<comment type="subcellular location">
    <subcellularLocation>
        <location evidence="1">Secreted</location>
    </subcellularLocation>
</comment>
<keyword evidence="6" id="KW-1015">Disulfide bond</keyword>
<dbReference type="GO" id="GO:0008201">
    <property type="term" value="F:heparin binding"/>
    <property type="evidence" value="ECO:0007669"/>
    <property type="project" value="TreeGrafter"/>
</dbReference>
<dbReference type="InterPro" id="IPR036383">
    <property type="entry name" value="TSP1_rpt_sf"/>
</dbReference>
<evidence type="ECO:0000256" key="1">
    <source>
        <dbReference type="ARBA" id="ARBA00004613"/>
    </source>
</evidence>
<dbReference type="AlphaFoldDB" id="A0A3Q4GU07"/>
<keyword evidence="16" id="KW-1185">Reference proteome</keyword>
<dbReference type="PANTHER" id="PTHR11348:SF18">
    <property type="entry name" value="CCN FAMILY MEMBER 1"/>
    <property type="match status" value="1"/>
</dbReference>
<evidence type="ECO:0000256" key="4">
    <source>
        <dbReference type="ARBA" id="ARBA00022553"/>
    </source>
</evidence>
<dbReference type="GO" id="GO:0030335">
    <property type="term" value="P:positive regulation of cell migration"/>
    <property type="evidence" value="ECO:0007669"/>
    <property type="project" value="TreeGrafter"/>
</dbReference>
<dbReference type="InterPro" id="IPR050941">
    <property type="entry name" value="CCN"/>
</dbReference>
<dbReference type="GO" id="GO:0051240">
    <property type="term" value="P:positive regulation of multicellular organismal process"/>
    <property type="evidence" value="ECO:0007669"/>
    <property type="project" value="UniProtKB-ARBA"/>
</dbReference>
<dbReference type="PROSITE" id="PS51323">
    <property type="entry name" value="IGFBP_N_2"/>
    <property type="match status" value="1"/>
</dbReference>
<evidence type="ECO:0000259" key="13">
    <source>
        <dbReference type="PROSITE" id="PS50184"/>
    </source>
</evidence>
<sequence>MVKKSKISAFFGNEKALHSKTGEKALAEWKLHRVVLGTASVRGGREKLLLGLWEDVWRSIPLILSGHLFTSCPKDCQCPLEVPTCADSVSLVLDSCGCCKVCARQLFEDCSKTQPCDAAKGLECNFGGSDKGVCRAKLNGRTCEYNSKIYQNGETFHPNCKHQCTCIDGAVGCVSLCPREFSLPLLGCAKLRRVKVPGGCCEQLVCSEETEAQSAMIKKHRRKFSKVKTTEDDLSKKNEFTSVWGESKSLPVQCMPQTTAWSPCSKSCGSGVSTRLTNRNKQCKLVKETRICEIRPCKQLTSKKGQKCSHRGKASHPVHLSYAGCRSLKKLQRRYCGSCSDGQCCRPHRTRTMPLHFRCKNGETFRRMVMTIKSCKCNLDSSSLETASSFTLVTYTG</sequence>
<reference evidence="15" key="1">
    <citation type="submission" date="2025-08" db="UniProtKB">
        <authorList>
            <consortium name="Ensembl"/>
        </authorList>
    </citation>
    <scope>IDENTIFICATION</scope>
</reference>
<evidence type="ECO:0000313" key="16">
    <source>
        <dbReference type="Proteomes" id="UP000261580"/>
    </source>
</evidence>
<evidence type="ECO:0000259" key="12">
    <source>
        <dbReference type="PROSITE" id="PS01225"/>
    </source>
</evidence>
<evidence type="ECO:0000256" key="5">
    <source>
        <dbReference type="ARBA" id="ARBA00022729"/>
    </source>
</evidence>
<evidence type="ECO:0000259" key="14">
    <source>
        <dbReference type="PROSITE" id="PS51323"/>
    </source>
</evidence>
<dbReference type="SMART" id="SM00214">
    <property type="entry name" value="VWC"/>
    <property type="match status" value="1"/>
</dbReference>
<dbReference type="GO" id="GO:0007165">
    <property type="term" value="P:signal transduction"/>
    <property type="evidence" value="ECO:0007669"/>
    <property type="project" value="InterPro"/>
</dbReference>
<dbReference type="GO" id="GO:0005178">
    <property type="term" value="F:integrin binding"/>
    <property type="evidence" value="ECO:0007669"/>
    <property type="project" value="TreeGrafter"/>
</dbReference>
<dbReference type="InterPro" id="IPR000867">
    <property type="entry name" value="IGFBP-like"/>
</dbReference>
<dbReference type="Gene3D" id="2.10.70.10">
    <property type="entry name" value="Complement Module, domain 1"/>
    <property type="match status" value="1"/>
</dbReference>
<dbReference type="Ensembl" id="ENSNBRT00000010943.1">
    <property type="protein sequence ID" value="ENSNBRP00000010648.1"/>
    <property type="gene ID" value="ENSNBRG00000007936.1"/>
</dbReference>
<dbReference type="Pfam" id="PF00219">
    <property type="entry name" value="IGFBP"/>
    <property type="match status" value="1"/>
</dbReference>
<dbReference type="GeneTree" id="ENSGT00940000155151"/>
<dbReference type="Gene3D" id="2.20.100.10">
    <property type="entry name" value="Thrombospondin type-1 (TSP1) repeat"/>
    <property type="match status" value="1"/>
</dbReference>
<dbReference type="GO" id="GO:0019838">
    <property type="term" value="F:growth factor binding"/>
    <property type="evidence" value="ECO:0007669"/>
    <property type="project" value="UniProtKB-KW"/>
</dbReference>
<dbReference type="Pfam" id="PF00007">
    <property type="entry name" value="Cys_knot"/>
    <property type="match status" value="1"/>
</dbReference>
<comment type="similarity">
    <text evidence="2">Belongs to the CCN family.</text>
</comment>
<dbReference type="SUPFAM" id="SSF57603">
    <property type="entry name" value="FnI-like domain"/>
    <property type="match status" value="1"/>
</dbReference>
<feature type="domain" description="IGFBP N-terminal" evidence="14">
    <location>
        <begin position="68"/>
        <end position="137"/>
    </location>
</feature>
<proteinExistence type="inferred from homology"/>
<dbReference type="Pfam" id="PF00093">
    <property type="entry name" value="VWC"/>
    <property type="match status" value="1"/>
</dbReference>
<dbReference type="PROSITE" id="PS01225">
    <property type="entry name" value="CTCK_2"/>
    <property type="match status" value="1"/>
</dbReference>
<evidence type="ECO:0000256" key="11">
    <source>
        <dbReference type="PROSITE-ProRule" id="PRU00039"/>
    </source>
</evidence>
<evidence type="ECO:0000256" key="2">
    <source>
        <dbReference type="ARBA" id="ARBA00008125"/>
    </source>
</evidence>
<dbReference type="GO" id="GO:0007155">
    <property type="term" value="P:cell adhesion"/>
    <property type="evidence" value="ECO:0007669"/>
    <property type="project" value="TreeGrafter"/>
</dbReference>
<dbReference type="PANTHER" id="PTHR11348">
    <property type="entry name" value="CONNECTIVE TISSUE GROWTH FACTOR-RELATED"/>
    <property type="match status" value="1"/>
</dbReference>
<dbReference type="FunFam" id="2.10.70.10:FF:000015">
    <property type="entry name" value="CYR61 isoform 1"/>
    <property type="match status" value="1"/>
</dbReference>
<dbReference type="InterPro" id="IPR000884">
    <property type="entry name" value="TSP1_rpt"/>
</dbReference>
<dbReference type="Pfam" id="PF19035">
    <property type="entry name" value="TSP1_CCN"/>
    <property type="match status" value="1"/>
</dbReference>
<evidence type="ECO:0000256" key="9">
    <source>
        <dbReference type="ARBA" id="ARBA00042204"/>
    </source>
</evidence>
<dbReference type="SMART" id="SM00121">
    <property type="entry name" value="IB"/>
    <property type="match status" value="1"/>
</dbReference>
<dbReference type="InterPro" id="IPR009030">
    <property type="entry name" value="Growth_fac_rcpt_cys_sf"/>
</dbReference>
<protein>
    <recommendedName>
        <fullName evidence="8">CCN family member 1</fullName>
    </recommendedName>
    <alternativeName>
        <fullName evidence="10">Cellular communication network factor 1</fullName>
    </alternativeName>
    <alternativeName>
        <fullName evidence="9">Protein CYR61</fullName>
    </alternativeName>
</protein>
<feature type="domain" description="VWFC" evidence="13">
    <location>
        <begin position="141"/>
        <end position="207"/>
    </location>
</feature>
<dbReference type="PROSITE" id="PS01208">
    <property type="entry name" value="VWFC_1"/>
    <property type="match status" value="1"/>
</dbReference>
<dbReference type="PROSITE" id="PS50092">
    <property type="entry name" value="TSP1"/>
    <property type="match status" value="1"/>
</dbReference>
<dbReference type="SMART" id="SM00041">
    <property type="entry name" value="CT"/>
    <property type="match status" value="1"/>
</dbReference>
<dbReference type="PROSITE" id="PS50184">
    <property type="entry name" value="VWFC_2"/>
    <property type="match status" value="1"/>
</dbReference>
<dbReference type="InterPro" id="IPR006207">
    <property type="entry name" value="Cys_knot_C"/>
</dbReference>
<dbReference type="SMART" id="SM00209">
    <property type="entry name" value="TSP1"/>
    <property type="match status" value="1"/>
</dbReference>
<evidence type="ECO:0000256" key="6">
    <source>
        <dbReference type="ARBA" id="ARBA00023157"/>
    </source>
</evidence>
<dbReference type="InterPro" id="IPR001007">
    <property type="entry name" value="VWF_dom"/>
</dbReference>
<evidence type="ECO:0000256" key="8">
    <source>
        <dbReference type="ARBA" id="ARBA00039941"/>
    </source>
</evidence>
<reference evidence="15" key="2">
    <citation type="submission" date="2025-09" db="UniProtKB">
        <authorList>
            <consortium name="Ensembl"/>
        </authorList>
    </citation>
    <scope>IDENTIFICATION</scope>
</reference>
<name>A0A3Q4GU07_NEOBR</name>